<evidence type="ECO:0000313" key="2">
    <source>
        <dbReference type="EMBL" id="MFB5192295.1"/>
    </source>
</evidence>
<evidence type="ECO:0000313" key="3">
    <source>
        <dbReference type="Proteomes" id="UP001579974"/>
    </source>
</evidence>
<keyword evidence="1" id="KW-0472">Membrane</keyword>
<feature type="transmembrane region" description="Helical" evidence="1">
    <location>
        <begin position="7"/>
        <end position="25"/>
    </location>
</feature>
<comment type="caution">
    <text evidence="2">The sequence shown here is derived from an EMBL/GenBank/DDBJ whole genome shotgun (WGS) entry which is preliminary data.</text>
</comment>
<dbReference type="Pfam" id="PF09911">
    <property type="entry name" value="DUF2140"/>
    <property type="match status" value="1"/>
</dbReference>
<dbReference type="InterPro" id="IPR018672">
    <property type="entry name" value="DUF2140"/>
</dbReference>
<name>A0ABV5AJT3_9BACL</name>
<organism evidence="2 3">
    <name type="scientific">Alicyclobacillus fastidiosus</name>
    <dbReference type="NCBI Taxonomy" id="392011"/>
    <lineage>
        <taxon>Bacteria</taxon>
        <taxon>Bacillati</taxon>
        <taxon>Bacillota</taxon>
        <taxon>Bacilli</taxon>
        <taxon>Bacillales</taxon>
        <taxon>Alicyclobacillaceae</taxon>
        <taxon>Alicyclobacillus</taxon>
    </lineage>
</organism>
<dbReference type="RefSeq" id="WP_275474305.1">
    <property type="nucleotide sequence ID" value="NZ_CP162940.1"/>
</dbReference>
<keyword evidence="3" id="KW-1185">Reference proteome</keyword>
<keyword evidence="1" id="KW-0812">Transmembrane</keyword>
<accession>A0ABV5AJT3</accession>
<dbReference type="Proteomes" id="UP001579974">
    <property type="component" value="Unassembled WGS sequence"/>
</dbReference>
<gene>
    <name evidence="2" type="ORF">KKP3000_001090</name>
</gene>
<reference evidence="2 3" key="1">
    <citation type="journal article" date="2024" name="Int. J. Mol. Sci.">
        <title>Exploration of Alicyclobacillus spp. Genome in Search of Antibiotic Resistance.</title>
        <authorList>
            <person name="Bucka-Kolendo J."/>
            <person name="Kiousi D.E."/>
            <person name="Dekowska A."/>
            <person name="Mikolajczuk-Szczyrba A."/>
            <person name="Karadedos D.M."/>
            <person name="Michael P."/>
            <person name="Galanis A."/>
            <person name="Sokolowska B."/>
        </authorList>
    </citation>
    <scope>NUCLEOTIDE SEQUENCE [LARGE SCALE GENOMIC DNA]</scope>
    <source>
        <strain evidence="2 3">KKP 3000</strain>
    </source>
</reference>
<evidence type="ECO:0000256" key="1">
    <source>
        <dbReference type="SAM" id="Phobius"/>
    </source>
</evidence>
<dbReference type="EMBL" id="JBDXSU010000019">
    <property type="protein sequence ID" value="MFB5192295.1"/>
    <property type="molecule type" value="Genomic_DNA"/>
</dbReference>
<proteinExistence type="predicted"/>
<sequence>MWWKRGFIILLSLNILVFVGGLIVLDTFPSQSSSSVKNMQSTQDDSKTAAVQVVIGQDAINSYLAYELTQEADVQKIMSYAHIQFASTWNCDLGVKLLDKVVPFHLVFVPDVENGNLNLQVKSASMGDVPVPDSLLFLVLKHLQWPNWINLDANQHTIQLNFTERPQQPFGVRILNYSSATQQLTLQVMMSPSAIAQGTTAS</sequence>
<keyword evidence="1" id="KW-1133">Transmembrane helix</keyword>
<protein>
    <submittedName>
        <fullName evidence="2">DUF2140 family protein</fullName>
    </submittedName>
</protein>